<keyword evidence="4" id="KW-1134">Transmembrane beta strand</keyword>
<dbReference type="EMBL" id="NHSF01000020">
    <property type="protein sequence ID" value="MBK5929682.1"/>
    <property type="molecule type" value="Genomic_DNA"/>
</dbReference>
<dbReference type="InterPro" id="IPR002299">
    <property type="entry name" value="Porin_Neis"/>
</dbReference>
<evidence type="ECO:0000256" key="9">
    <source>
        <dbReference type="ARBA" id="ARBA00023136"/>
    </source>
</evidence>
<evidence type="ECO:0000256" key="8">
    <source>
        <dbReference type="ARBA" id="ARBA00023114"/>
    </source>
</evidence>
<dbReference type="Proteomes" id="UP001296967">
    <property type="component" value="Unassembled WGS sequence"/>
</dbReference>
<dbReference type="AlphaFoldDB" id="A0AAJ0UDZ8"/>
<evidence type="ECO:0000256" key="6">
    <source>
        <dbReference type="ARBA" id="ARBA00022729"/>
    </source>
</evidence>
<evidence type="ECO:0000256" key="10">
    <source>
        <dbReference type="ARBA" id="ARBA00023237"/>
    </source>
</evidence>
<evidence type="ECO:0000256" key="2">
    <source>
        <dbReference type="ARBA" id="ARBA00011233"/>
    </source>
</evidence>
<keyword evidence="3" id="KW-0813">Transport</keyword>
<reference evidence="13" key="1">
    <citation type="submission" date="2017-05" db="EMBL/GenBank/DDBJ databases">
        <authorList>
            <person name="Imhoff J.F."/>
            <person name="Rahn T."/>
            <person name="Kuenzel S."/>
            <person name="Neulinger S.C."/>
        </authorList>
    </citation>
    <scope>NUCLEOTIDE SEQUENCE</scope>
    <source>
        <strain evidence="13">DSM 4395</strain>
    </source>
</reference>
<dbReference type="Pfam" id="PF13609">
    <property type="entry name" value="Porin_4"/>
    <property type="match status" value="1"/>
</dbReference>
<dbReference type="PRINTS" id="PR00182">
    <property type="entry name" value="ECOLNEIPORIN"/>
</dbReference>
<dbReference type="RefSeq" id="WP_201244083.1">
    <property type="nucleotide sequence ID" value="NZ_NHSF01000020.1"/>
</dbReference>
<proteinExistence type="predicted"/>
<comment type="subcellular location">
    <subcellularLocation>
        <location evidence="1">Cell outer membrane</location>
        <topology evidence="1">Multi-pass membrane protein</topology>
    </subcellularLocation>
</comment>
<sequence>MQKKLLTLAVAAALAAPAAAMAEATLYGKLHMSIDYADVDNAHGLTYERDAAGNIQLDGKGNPITTGGKSFNGFGVSEAGSSIPGKGRANRLGVKGSEDLGNGLKAIYQVELGLNFAADQDDIGDGGDGISYRNSFLGVAGDWGTVLVGRHDTPYKISTGKLDQFGDTMADFNGTVGFDDQRTSNTVAYISPSFSGFSFMGAVIAPGGATAGEGKNINSDSLAEAFSLAAIYSNGPFYASAAYESMGSELGMGTDTSLTGSADCTTISCNNIGDDYNKWKISLGLLDWNGFTLAAIYSQQDDRFPGQRRQAFTTVTSGGVVDTVGVSGVKDQSLWQIQAGYAFGNNKVKAMYGSVDRDDGGVLENTRNTISINNIRDDLEGDRNTWAIGFDHNFSKRTKAYVLYTAVDDDRNDTPGFGSGDGRDWDGFSAGMIHKF</sequence>
<keyword evidence="14" id="KW-1185">Reference proteome</keyword>
<evidence type="ECO:0000256" key="1">
    <source>
        <dbReference type="ARBA" id="ARBA00004571"/>
    </source>
</evidence>
<dbReference type="InterPro" id="IPR001702">
    <property type="entry name" value="Porin_Gram-ve"/>
</dbReference>
<feature type="chain" id="PRO_5042475616" description="Porin domain-containing protein" evidence="11">
    <location>
        <begin position="23"/>
        <end position="436"/>
    </location>
</feature>
<comment type="caution">
    <text evidence="13">The sequence shown here is derived from an EMBL/GenBank/DDBJ whole genome shotgun (WGS) entry which is preliminary data.</text>
</comment>
<dbReference type="GO" id="GO:0015288">
    <property type="term" value="F:porin activity"/>
    <property type="evidence" value="ECO:0007669"/>
    <property type="project" value="UniProtKB-KW"/>
</dbReference>
<evidence type="ECO:0000259" key="12">
    <source>
        <dbReference type="Pfam" id="PF13609"/>
    </source>
</evidence>
<dbReference type="PRINTS" id="PR00184">
    <property type="entry name" value="NEISSPPORIN"/>
</dbReference>
<dbReference type="InterPro" id="IPR033900">
    <property type="entry name" value="Gram_neg_porin_domain"/>
</dbReference>
<evidence type="ECO:0000256" key="4">
    <source>
        <dbReference type="ARBA" id="ARBA00022452"/>
    </source>
</evidence>
<reference evidence="13" key="2">
    <citation type="journal article" date="2020" name="Microorganisms">
        <title>Osmotic Adaptation and Compatible Solute Biosynthesis of Phototrophic Bacteria as Revealed from Genome Analyses.</title>
        <authorList>
            <person name="Imhoff J.F."/>
            <person name="Rahn T."/>
            <person name="Kunzel S."/>
            <person name="Keller A."/>
            <person name="Neulinger S.C."/>
        </authorList>
    </citation>
    <scope>NUCLEOTIDE SEQUENCE</scope>
    <source>
        <strain evidence="13">DSM 4395</strain>
    </source>
</reference>
<organism evidence="13 14">
    <name type="scientific">Halochromatium salexigens</name>
    <name type="common">Chromatium salexigens</name>
    <dbReference type="NCBI Taxonomy" id="49447"/>
    <lineage>
        <taxon>Bacteria</taxon>
        <taxon>Pseudomonadati</taxon>
        <taxon>Pseudomonadota</taxon>
        <taxon>Gammaproteobacteria</taxon>
        <taxon>Chromatiales</taxon>
        <taxon>Chromatiaceae</taxon>
        <taxon>Halochromatium</taxon>
    </lineage>
</organism>
<keyword evidence="5" id="KW-0812">Transmembrane</keyword>
<dbReference type="PANTHER" id="PTHR34501:SF9">
    <property type="entry name" value="MAJOR OUTER MEMBRANE PROTEIN P.IA"/>
    <property type="match status" value="1"/>
</dbReference>
<feature type="domain" description="Porin" evidence="12">
    <location>
        <begin position="9"/>
        <end position="411"/>
    </location>
</feature>
<dbReference type="PANTHER" id="PTHR34501">
    <property type="entry name" value="PROTEIN YDDL-RELATED"/>
    <property type="match status" value="1"/>
</dbReference>
<keyword evidence="8" id="KW-0626">Porin</keyword>
<accession>A0AAJ0UDZ8</accession>
<dbReference type="GO" id="GO:0034220">
    <property type="term" value="P:monoatomic ion transmembrane transport"/>
    <property type="evidence" value="ECO:0007669"/>
    <property type="project" value="InterPro"/>
</dbReference>
<comment type="subunit">
    <text evidence="2">Homotrimer.</text>
</comment>
<keyword evidence="6 11" id="KW-0732">Signal</keyword>
<dbReference type="InterPro" id="IPR023614">
    <property type="entry name" value="Porin_dom_sf"/>
</dbReference>
<name>A0AAJ0UDZ8_HALSE</name>
<evidence type="ECO:0000256" key="11">
    <source>
        <dbReference type="SAM" id="SignalP"/>
    </source>
</evidence>
<dbReference type="SUPFAM" id="SSF56935">
    <property type="entry name" value="Porins"/>
    <property type="match status" value="1"/>
</dbReference>
<keyword evidence="9" id="KW-0472">Membrane</keyword>
<evidence type="ECO:0000313" key="13">
    <source>
        <dbReference type="EMBL" id="MBK5929682.1"/>
    </source>
</evidence>
<evidence type="ECO:0000256" key="5">
    <source>
        <dbReference type="ARBA" id="ARBA00022692"/>
    </source>
</evidence>
<keyword evidence="7" id="KW-0406">Ion transport</keyword>
<evidence type="ECO:0000256" key="3">
    <source>
        <dbReference type="ARBA" id="ARBA00022448"/>
    </source>
</evidence>
<evidence type="ECO:0000313" key="14">
    <source>
        <dbReference type="Proteomes" id="UP001296967"/>
    </source>
</evidence>
<protein>
    <recommendedName>
        <fullName evidence="12">Porin domain-containing protein</fullName>
    </recommendedName>
</protein>
<gene>
    <name evidence="13" type="ORF">CCR82_03825</name>
</gene>
<dbReference type="GO" id="GO:0046930">
    <property type="term" value="C:pore complex"/>
    <property type="evidence" value="ECO:0007669"/>
    <property type="project" value="UniProtKB-KW"/>
</dbReference>
<keyword evidence="10" id="KW-0998">Cell outer membrane</keyword>
<dbReference type="GO" id="GO:0009279">
    <property type="term" value="C:cell outer membrane"/>
    <property type="evidence" value="ECO:0007669"/>
    <property type="project" value="UniProtKB-SubCell"/>
</dbReference>
<evidence type="ECO:0000256" key="7">
    <source>
        <dbReference type="ARBA" id="ARBA00023065"/>
    </source>
</evidence>
<feature type="signal peptide" evidence="11">
    <location>
        <begin position="1"/>
        <end position="22"/>
    </location>
</feature>
<dbReference type="CDD" id="cd00342">
    <property type="entry name" value="gram_neg_porins"/>
    <property type="match status" value="1"/>
</dbReference>
<dbReference type="InterPro" id="IPR050298">
    <property type="entry name" value="Gram-neg_bact_OMP"/>
</dbReference>
<dbReference type="Gene3D" id="2.40.160.10">
    <property type="entry name" value="Porin"/>
    <property type="match status" value="1"/>
</dbReference>